<gene>
    <name evidence="1" type="ORF">DFH08DRAFT_839001</name>
</gene>
<keyword evidence="2" id="KW-1185">Reference proteome</keyword>
<sequence length="258" mass="29653">MEPGPLAHSVLAIPELRDHTIDLLCESPVDLLACSLVSKAWVWRAQFHLFREITLMPPNDTKLLRLLMKRLEASPHLAHHIRHLKSSLKIHLLRGVMGMLLPMLEEISLLCTRTQHEGHADIETKLLVQSLLCLPTIRRVVLEGWFSSMSVIHTYFEDCIQRIRSLELLDVYAPDSDLDPTLASAFAPPKVQLSHITFPRDCQALDKWITGPQSPFGFCYLQSVHMVVERWQTFRKVYSYLPWSYLCSAQFLATSTWI</sequence>
<evidence type="ECO:0000313" key="1">
    <source>
        <dbReference type="EMBL" id="KAJ7364324.1"/>
    </source>
</evidence>
<evidence type="ECO:0000313" key="2">
    <source>
        <dbReference type="Proteomes" id="UP001218218"/>
    </source>
</evidence>
<organism evidence="1 2">
    <name type="scientific">Mycena albidolilacea</name>
    <dbReference type="NCBI Taxonomy" id="1033008"/>
    <lineage>
        <taxon>Eukaryota</taxon>
        <taxon>Fungi</taxon>
        <taxon>Dikarya</taxon>
        <taxon>Basidiomycota</taxon>
        <taxon>Agaricomycotina</taxon>
        <taxon>Agaricomycetes</taxon>
        <taxon>Agaricomycetidae</taxon>
        <taxon>Agaricales</taxon>
        <taxon>Marasmiineae</taxon>
        <taxon>Mycenaceae</taxon>
        <taxon>Mycena</taxon>
    </lineage>
</organism>
<dbReference type="EMBL" id="JARIHO010000003">
    <property type="protein sequence ID" value="KAJ7364324.1"/>
    <property type="molecule type" value="Genomic_DNA"/>
</dbReference>
<dbReference type="Proteomes" id="UP001218218">
    <property type="component" value="Unassembled WGS sequence"/>
</dbReference>
<comment type="caution">
    <text evidence="1">The sequence shown here is derived from an EMBL/GenBank/DDBJ whole genome shotgun (WGS) entry which is preliminary data.</text>
</comment>
<protein>
    <submittedName>
        <fullName evidence="1">Uncharacterized protein</fullName>
    </submittedName>
</protein>
<accession>A0AAD7APA1</accession>
<dbReference type="AlphaFoldDB" id="A0AAD7APA1"/>
<reference evidence="1" key="1">
    <citation type="submission" date="2023-03" db="EMBL/GenBank/DDBJ databases">
        <title>Massive genome expansion in bonnet fungi (Mycena s.s.) driven by repeated elements and novel gene families across ecological guilds.</title>
        <authorList>
            <consortium name="Lawrence Berkeley National Laboratory"/>
            <person name="Harder C.B."/>
            <person name="Miyauchi S."/>
            <person name="Viragh M."/>
            <person name="Kuo A."/>
            <person name="Thoen E."/>
            <person name="Andreopoulos B."/>
            <person name="Lu D."/>
            <person name="Skrede I."/>
            <person name="Drula E."/>
            <person name="Henrissat B."/>
            <person name="Morin E."/>
            <person name="Kohler A."/>
            <person name="Barry K."/>
            <person name="LaButti K."/>
            <person name="Morin E."/>
            <person name="Salamov A."/>
            <person name="Lipzen A."/>
            <person name="Mereny Z."/>
            <person name="Hegedus B."/>
            <person name="Baldrian P."/>
            <person name="Stursova M."/>
            <person name="Weitz H."/>
            <person name="Taylor A."/>
            <person name="Grigoriev I.V."/>
            <person name="Nagy L.G."/>
            <person name="Martin F."/>
            <person name="Kauserud H."/>
        </authorList>
    </citation>
    <scope>NUCLEOTIDE SEQUENCE</scope>
    <source>
        <strain evidence="1">CBHHK002</strain>
    </source>
</reference>
<proteinExistence type="predicted"/>
<name>A0AAD7APA1_9AGAR</name>